<dbReference type="Proteomes" id="UP000809789">
    <property type="component" value="Unassembled WGS sequence"/>
</dbReference>
<gene>
    <name evidence="1" type="ORF">KVT40_003002</name>
</gene>
<comment type="caution">
    <text evidence="1">The sequence shown here is derived from an EMBL/GenBank/DDBJ whole genome shotgun (WGS) entry which is preliminary data.</text>
</comment>
<dbReference type="AlphaFoldDB" id="A0A8K0L4Q3"/>
<dbReference type="OrthoDB" id="432970at2759"/>
<evidence type="ECO:0000313" key="2">
    <source>
        <dbReference type="Proteomes" id="UP000809789"/>
    </source>
</evidence>
<name>A0A8K0L4Q3_9PEZI</name>
<accession>A0A8K0L4Q3</accession>
<sequence length="102" mass="11779">MIRHEFTTVRITVSYGHAPRAGFFLNVTDERINKDCDDEPKFKGLCDSLFSDGDGVYLDVHTGTDTAWKKVSLAVMREIWRRYGVNPVAMRLLDWEDAEPRE</sequence>
<protein>
    <submittedName>
        <fullName evidence="1">Uncharacterized protein</fullName>
    </submittedName>
</protein>
<reference evidence="1" key="1">
    <citation type="submission" date="2021-07" db="EMBL/GenBank/DDBJ databases">
        <title>Elsinoe batatas strain:CRI-CJ2 Genome sequencing and assembly.</title>
        <authorList>
            <person name="Huang L."/>
        </authorList>
    </citation>
    <scope>NUCLEOTIDE SEQUENCE</scope>
    <source>
        <strain evidence="1">CRI-CJ2</strain>
    </source>
</reference>
<proteinExistence type="predicted"/>
<dbReference type="EMBL" id="JAESVG020000003">
    <property type="protein sequence ID" value="KAG8629137.1"/>
    <property type="molecule type" value="Genomic_DNA"/>
</dbReference>
<keyword evidence="2" id="KW-1185">Reference proteome</keyword>
<organism evidence="1 2">
    <name type="scientific">Elsinoe batatas</name>
    <dbReference type="NCBI Taxonomy" id="2601811"/>
    <lineage>
        <taxon>Eukaryota</taxon>
        <taxon>Fungi</taxon>
        <taxon>Dikarya</taxon>
        <taxon>Ascomycota</taxon>
        <taxon>Pezizomycotina</taxon>
        <taxon>Dothideomycetes</taxon>
        <taxon>Dothideomycetidae</taxon>
        <taxon>Myriangiales</taxon>
        <taxon>Elsinoaceae</taxon>
        <taxon>Elsinoe</taxon>
    </lineage>
</organism>
<evidence type="ECO:0000313" key="1">
    <source>
        <dbReference type="EMBL" id="KAG8629137.1"/>
    </source>
</evidence>